<keyword evidence="4 7" id="KW-0863">Zinc-finger</keyword>
<dbReference type="InterPro" id="IPR036236">
    <property type="entry name" value="Znf_C2H2_sf"/>
</dbReference>
<keyword evidence="3" id="KW-0677">Repeat</keyword>
<dbReference type="FunFam" id="3.30.160.60:FF:000110">
    <property type="entry name" value="Zinc finger protein-like"/>
    <property type="match status" value="1"/>
</dbReference>
<reference evidence="9" key="3">
    <citation type="submission" date="2025-09" db="UniProtKB">
        <authorList>
            <consortium name="Ensembl"/>
        </authorList>
    </citation>
    <scope>IDENTIFICATION</scope>
</reference>
<reference evidence="9 10" key="1">
    <citation type="submission" date="2020-05" db="EMBL/GenBank/DDBJ databases">
        <title>Electrophorus electricus (electric eel) genome, fEleEle1, primary haplotype.</title>
        <authorList>
            <person name="Myers G."/>
            <person name="Meyer A."/>
            <person name="Fedrigo O."/>
            <person name="Formenti G."/>
            <person name="Rhie A."/>
            <person name="Tracey A."/>
            <person name="Sims Y."/>
            <person name="Jarvis E.D."/>
        </authorList>
    </citation>
    <scope>NUCLEOTIDE SEQUENCE [LARGE SCALE GENOMIC DNA]</scope>
</reference>
<dbReference type="PANTHER" id="PTHR24388:SF54">
    <property type="entry name" value="PROTEIN ESCARGOT"/>
    <property type="match status" value="1"/>
</dbReference>
<dbReference type="SUPFAM" id="SSF57667">
    <property type="entry name" value="beta-beta-alpha zinc fingers"/>
    <property type="match status" value="1"/>
</dbReference>
<dbReference type="GO" id="GO:0008270">
    <property type="term" value="F:zinc ion binding"/>
    <property type="evidence" value="ECO:0007669"/>
    <property type="project" value="UniProtKB-KW"/>
</dbReference>
<evidence type="ECO:0000259" key="8">
    <source>
        <dbReference type="PROSITE" id="PS50157"/>
    </source>
</evidence>
<dbReference type="Pfam" id="PF00096">
    <property type="entry name" value="zf-C2H2"/>
    <property type="match status" value="3"/>
</dbReference>
<dbReference type="GO" id="GO:0000981">
    <property type="term" value="F:DNA-binding transcription factor activity, RNA polymerase II-specific"/>
    <property type="evidence" value="ECO:0007669"/>
    <property type="project" value="TreeGrafter"/>
</dbReference>
<proteinExistence type="predicted"/>
<keyword evidence="10" id="KW-1185">Reference proteome</keyword>
<keyword evidence="5" id="KW-0862">Zinc</keyword>
<name>A0AAY5EIG0_ELEEL</name>
<feature type="domain" description="C2H2-type" evidence="8">
    <location>
        <begin position="150"/>
        <end position="177"/>
    </location>
</feature>
<keyword evidence="6" id="KW-0539">Nucleus</keyword>
<dbReference type="Gene3D" id="3.30.160.60">
    <property type="entry name" value="Classic Zinc Finger"/>
    <property type="match status" value="2"/>
</dbReference>
<evidence type="ECO:0000313" key="9">
    <source>
        <dbReference type="Ensembl" id="ENSEEEP00000056668.1"/>
    </source>
</evidence>
<keyword evidence="2" id="KW-0479">Metal-binding</keyword>
<evidence type="ECO:0000256" key="4">
    <source>
        <dbReference type="ARBA" id="ARBA00022771"/>
    </source>
</evidence>
<evidence type="ECO:0000256" key="7">
    <source>
        <dbReference type="PROSITE-ProRule" id="PRU00042"/>
    </source>
</evidence>
<sequence>MNQNSQNNRTQPPVLVRATCQPVTGYQKKGAADGMQEPPVLSSFCKAQVPSESGRQNDSVTGQMIGVLARTESRDEIKMTSKFSLVSRKIRCTPLVVEPIKQAKESAETCMTEQKKPNIIVGTDGCRIELPDCFVKLVDINKKNQSPEVMHCPVCGKEFKLRAQLKGHLRAHSDEKPFRCDKCKKDFKYSWNLNKHKREVCCQNTIHPPELSVPDSRLPGRFECPICSRIFTYSYNRMRHLQVKEVKDNVKQD</sequence>
<feature type="domain" description="C2H2-type" evidence="8">
    <location>
        <begin position="178"/>
        <end position="212"/>
    </location>
</feature>
<dbReference type="PROSITE" id="PS50157">
    <property type="entry name" value="ZINC_FINGER_C2H2_2"/>
    <property type="match status" value="2"/>
</dbReference>
<dbReference type="SMART" id="SM00355">
    <property type="entry name" value="ZnF_C2H2"/>
    <property type="match status" value="3"/>
</dbReference>
<dbReference type="PANTHER" id="PTHR24388">
    <property type="entry name" value="ZINC FINGER PROTEIN"/>
    <property type="match status" value="1"/>
</dbReference>
<dbReference type="PROSITE" id="PS00028">
    <property type="entry name" value="ZINC_FINGER_C2H2_1"/>
    <property type="match status" value="1"/>
</dbReference>
<protein>
    <recommendedName>
        <fullName evidence="8">C2H2-type domain-containing protein</fullName>
    </recommendedName>
</protein>
<evidence type="ECO:0000256" key="1">
    <source>
        <dbReference type="ARBA" id="ARBA00004123"/>
    </source>
</evidence>
<evidence type="ECO:0000313" key="10">
    <source>
        <dbReference type="Proteomes" id="UP000314983"/>
    </source>
</evidence>
<evidence type="ECO:0000256" key="2">
    <source>
        <dbReference type="ARBA" id="ARBA00022723"/>
    </source>
</evidence>
<reference evidence="9" key="2">
    <citation type="submission" date="2025-08" db="UniProtKB">
        <authorList>
            <consortium name="Ensembl"/>
        </authorList>
    </citation>
    <scope>IDENTIFICATION</scope>
</reference>
<dbReference type="Proteomes" id="UP000314983">
    <property type="component" value="Chromosome 10"/>
</dbReference>
<dbReference type="GO" id="GO:0000978">
    <property type="term" value="F:RNA polymerase II cis-regulatory region sequence-specific DNA binding"/>
    <property type="evidence" value="ECO:0007669"/>
    <property type="project" value="TreeGrafter"/>
</dbReference>
<dbReference type="AlphaFoldDB" id="A0AAY5EIG0"/>
<organism evidence="9 10">
    <name type="scientific">Electrophorus electricus</name>
    <name type="common">Electric eel</name>
    <name type="synonym">Gymnotus electricus</name>
    <dbReference type="NCBI Taxonomy" id="8005"/>
    <lineage>
        <taxon>Eukaryota</taxon>
        <taxon>Metazoa</taxon>
        <taxon>Chordata</taxon>
        <taxon>Craniata</taxon>
        <taxon>Vertebrata</taxon>
        <taxon>Euteleostomi</taxon>
        <taxon>Actinopterygii</taxon>
        <taxon>Neopterygii</taxon>
        <taxon>Teleostei</taxon>
        <taxon>Ostariophysi</taxon>
        <taxon>Gymnotiformes</taxon>
        <taxon>Gymnotoidei</taxon>
        <taxon>Gymnotidae</taxon>
        <taxon>Electrophorus</taxon>
    </lineage>
</organism>
<dbReference type="Ensembl" id="ENSEEET00000054786.1">
    <property type="protein sequence ID" value="ENSEEEP00000056668.1"/>
    <property type="gene ID" value="ENSEEEG00000027781.1"/>
</dbReference>
<accession>A0AAY5EIG0</accession>
<evidence type="ECO:0000256" key="6">
    <source>
        <dbReference type="ARBA" id="ARBA00023242"/>
    </source>
</evidence>
<evidence type="ECO:0000256" key="5">
    <source>
        <dbReference type="ARBA" id="ARBA00022833"/>
    </source>
</evidence>
<dbReference type="InterPro" id="IPR013087">
    <property type="entry name" value="Znf_C2H2_type"/>
</dbReference>
<dbReference type="GO" id="GO:0005634">
    <property type="term" value="C:nucleus"/>
    <property type="evidence" value="ECO:0007669"/>
    <property type="project" value="UniProtKB-SubCell"/>
</dbReference>
<dbReference type="InterPro" id="IPR050527">
    <property type="entry name" value="Snail/Krueppel_Znf"/>
</dbReference>
<comment type="subcellular location">
    <subcellularLocation>
        <location evidence="1">Nucleus</location>
    </subcellularLocation>
</comment>
<evidence type="ECO:0000256" key="3">
    <source>
        <dbReference type="ARBA" id="ARBA00022737"/>
    </source>
</evidence>